<protein>
    <submittedName>
        <fullName evidence="7">Killer cell lectin-like receptor subfamily b member 1b allele c</fullName>
    </submittedName>
</protein>
<keyword evidence="4" id="KW-0812">Transmembrane</keyword>
<keyword evidence="2 7" id="KW-0430">Lectin</keyword>
<keyword evidence="3" id="KW-0735">Signal-anchor</keyword>
<evidence type="ECO:0000256" key="3">
    <source>
        <dbReference type="ARBA" id="ARBA00022968"/>
    </source>
</evidence>
<gene>
    <name evidence="7" type="ORF">llap_17582</name>
</gene>
<dbReference type="GO" id="GO:0030246">
    <property type="term" value="F:carbohydrate binding"/>
    <property type="evidence" value="ECO:0007669"/>
    <property type="project" value="UniProtKB-KW"/>
</dbReference>
<reference evidence="8" key="2">
    <citation type="submission" date="2017-12" db="EMBL/GenBank/DDBJ databases">
        <title>Genome sequence of the Bar-tailed Godwit (Limosa lapponica baueri).</title>
        <authorList>
            <person name="Lima N.C.B."/>
            <person name="Parody-Merino A.M."/>
            <person name="Battley P.F."/>
            <person name="Fidler A.E."/>
            <person name="Prosdocimi F."/>
        </authorList>
    </citation>
    <scope>NUCLEOTIDE SEQUENCE [LARGE SCALE GENOMIC DNA]</scope>
</reference>
<evidence type="ECO:0000313" key="7">
    <source>
        <dbReference type="EMBL" id="PKU32115.1"/>
    </source>
</evidence>
<keyword evidence="7" id="KW-0675">Receptor</keyword>
<evidence type="ECO:0000256" key="1">
    <source>
        <dbReference type="ARBA" id="ARBA00004606"/>
    </source>
</evidence>
<reference evidence="8" key="1">
    <citation type="submission" date="2017-11" db="EMBL/GenBank/DDBJ databases">
        <authorList>
            <person name="Lima N.C."/>
            <person name="Parody-Merino A.M."/>
            <person name="Battley P.F."/>
            <person name="Fidler A.E."/>
            <person name="Prosdocimi F."/>
        </authorList>
    </citation>
    <scope>NUCLEOTIDE SEQUENCE [LARGE SCALE GENOMIC DNA]</scope>
</reference>
<dbReference type="AlphaFoldDB" id="A0A2I0TEA2"/>
<dbReference type="PROSITE" id="PS50041">
    <property type="entry name" value="C_TYPE_LECTIN_2"/>
    <property type="match status" value="1"/>
</dbReference>
<accession>A0A2I0TEA2</accession>
<evidence type="ECO:0000256" key="4">
    <source>
        <dbReference type="ARBA" id="ARBA00022989"/>
    </source>
</evidence>
<feature type="domain" description="C-type lectin" evidence="6">
    <location>
        <begin position="42"/>
        <end position="149"/>
    </location>
</feature>
<dbReference type="Pfam" id="PF00059">
    <property type="entry name" value="Lectin_C"/>
    <property type="match status" value="1"/>
</dbReference>
<keyword evidence="4" id="KW-0472">Membrane</keyword>
<dbReference type="CDD" id="cd03593">
    <property type="entry name" value="CLECT_NK_receptors_like"/>
    <property type="match status" value="1"/>
</dbReference>
<dbReference type="InterPro" id="IPR016187">
    <property type="entry name" value="CTDL_fold"/>
</dbReference>
<dbReference type="InterPro" id="IPR016186">
    <property type="entry name" value="C-type_lectin-like/link_sf"/>
</dbReference>
<dbReference type="PANTHER" id="PTHR46784:SF1">
    <property type="entry name" value="KILLER CELL LECTIN-LIKE RECEPTOR SUBFAMILY B MEMBER 1"/>
    <property type="match status" value="1"/>
</dbReference>
<dbReference type="GO" id="GO:0042269">
    <property type="term" value="P:regulation of natural killer cell mediated cytotoxicity"/>
    <property type="evidence" value="ECO:0007669"/>
    <property type="project" value="TreeGrafter"/>
</dbReference>
<keyword evidence="8" id="KW-1185">Reference proteome</keyword>
<dbReference type="InterPro" id="IPR051527">
    <property type="entry name" value="KLR_subfamily_B"/>
</dbReference>
<comment type="subcellular location">
    <subcellularLocation>
        <location evidence="1">Membrane</location>
        <topology evidence="1">Single-pass type II membrane protein</topology>
    </subcellularLocation>
</comment>
<dbReference type="EMBL" id="KZ511781">
    <property type="protein sequence ID" value="PKU32115.1"/>
    <property type="molecule type" value="Genomic_DNA"/>
</dbReference>
<evidence type="ECO:0000256" key="2">
    <source>
        <dbReference type="ARBA" id="ARBA00022734"/>
    </source>
</evidence>
<name>A0A2I0TEA2_LIMLA</name>
<dbReference type="PANTHER" id="PTHR46784">
    <property type="entry name" value="KILLER CELL LECTIN-LIKE RECEPTOR SUBFAMILY B MEMBER 1"/>
    <property type="match status" value="1"/>
</dbReference>
<evidence type="ECO:0000256" key="5">
    <source>
        <dbReference type="ARBA" id="ARBA00023157"/>
    </source>
</evidence>
<sequence length="155" mass="17718">MSLVTGVRLLVASDAALAPRTPKPHRAEDKGCTRCPMNWTLHGTKCYWVSHELSRWNSSREDCVIKGGKLLMPRDQEELDFIHRTLQKPNRYFWIGLFFEKGWTWVNGSRLDPSRFQLNPRVEGGSCGVIREGTISTMSCSSTCQWICQKEATQL</sequence>
<keyword evidence="5" id="KW-1015">Disulfide bond</keyword>
<dbReference type="OrthoDB" id="538816at2759"/>
<dbReference type="GO" id="GO:0009986">
    <property type="term" value="C:cell surface"/>
    <property type="evidence" value="ECO:0007669"/>
    <property type="project" value="TreeGrafter"/>
</dbReference>
<dbReference type="InterPro" id="IPR001304">
    <property type="entry name" value="C-type_lectin-like"/>
</dbReference>
<evidence type="ECO:0000259" key="6">
    <source>
        <dbReference type="PROSITE" id="PS50041"/>
    </source>
</evidence>
<proteinExistence type="predicted"/>
<dbReference type="Gene3D" id="3.10.100.10">
    <property type="entry name" value="Mannose-Binding Protein A, subunit A"/>
    <property type="match status" value="1"/>
</dbReference>
<evidence type="ECO:0000313" key="8">
    <source>
        <dbReference type="Proteomes" id="UP000233556"/>
    </source>
</evidence>
<dbReference type="Proteomes" id="UP000233556">
    <property type="component" value="Unassembled WGS sequence"/>
</dbReference>
<keyword evidence="4" id="KW-1133">Transmembrane helix</keyword>
<organism evidence="7 8">
    <name type="scientific">Limosa lapponica baueri</name>
    <dbReference type="NCBI Taxonomy" id="1758121"/>
    <lineage>
        <taxon>Eukaryota</taxon>
        <taxon>Metazoa</taxon>
        <taxon>Chordata</taxon>
        <taxon>Craniata</taxon>
        <taxon>Vertebrata</taxon>
        <taxon>Euteleostomi</taxon>
        <taxon>Archelosauria</taxon>
        <taxon>Archosauria</taxon>
        <taxon>Dinosauria</taxon>
        <taxon>Saurischia</taxon>
        <taxon>Theropoda</taxon>
        <taxon>Coelurosauria</taxon>
        <taxon>Aves</taxon>
        <taxon>Neognathae</taxon>
        <taxon>Neoaves</taxon>
        <taxon>Charadriiformes</taxon>
        <taxon>Scolopacidae</taxon>
        <taxon>Limosa</taxon>
    </lineage>
</organism>
<dbReference type="GO" id="GO:0005886">
    <property type="term" value="C:plasma membrane"/>
    <property type="evidence" value="ECO:0007669"/>
    <property type="project" value="TreeGrafter"/>
</dbReference>
<dbReference type="InterPro" id="IPR033992">
    <property type="entry name" value="NKR-like_CTLD"/>
</dbReference>
<dbReference type="SUPFAM" id="SSF56436">
    <property type="entry name" value="C-type lectin-like"/>
    <property type="match status" value="1"/>
</dbReference>
<dbReference type="GO" id="GO:0038023">
    <property type="term" value="F:signaling receptor activity"/>
    <property type="evidence" value="ECO:0007669"/>
    <property type="project" value="TreeGrafter"/>
</dbReference>
<dbReference type="SMART" id="SM00034">
    <property type="entry name" value="CLECT"/>
    <property type="match status" value="1"/>
</dbReference>